<evidence type="ECO:0000313" key="1">
    <source>
        <dbReference type="EMBL" id="MFC4689672.1"/>
    </source>
</evidence>
<proteinExistence type="predicted"/>
<dbReference type="SUPFAM" id="SSF52172">
    <property type="entry name" value="CheY-like"/>
    <property type="match status" value="1"/>
</dbReference>
<evidence type="ECO:0008006" key="3">
    <source>
        <dbReference type="Google" id="ProtNLM"/>
    </source>
</evidence>
<comment type="caution">
    <text evidence="1">The sequence shown here is derived from an EMBL/GenBank/DDBJ whole genome shotgun (WGS) entry which is preliminary data.</text>
</comment>
<evidence type="ECO:0000313" key="2">
    <source>
        <dbReference type="Proteomes" id="UP001595878"/>
    </source>
</evidence>
<dbReference type="Proteomes" id="UP001595878">
    <property type="component" value="Unassembled WGS sequence"/>
</dbReference>
<dbReference type="InterPro" id="IPR011006">
    <property type="entry name" value="CheY-like_superfamily"/>
</dbReference>
<dbReference type="EMBL" id="JBHSHB010000008">
    <property type="protein sequence ID" value="MFC4689672.1"/>
    <property type="molecule type" value="Genomic_DNA"/>
</dbReference>
<accession>A0ABV9L856</accession>
<keyword evidence="2" id="KW-1185">Reference proteome</keyword>
<name>A0ABV9L856_9FLAO</name>
<dbReference type="RefSeq" id="WP_380032389.1">
    <property type="nucleotide sequence ID" value="NZ_JBHSHB010000008.1"/>
</dbReference>
<organism evidence="1 2">
    <name type="scientific">Dokdonia genika</name>
    <dbReference type="NCBI Taxonomy" id="308113"/>
    <lineage>
        <taxon>Bacteria</taxon>
        <taxon>Pseudomonadati</taxon>
        <taxon>Bacteroidota</taxon>
        <taxon>Flavobacteriia</taxon>
        <taxon>Flavobacteriales</taxon>
        <taxon>Flavobacteriaceae</taxon>
        <taxon>Dokdonia</taxon>
    </lineage>
</organism>
<sequence length="152" mass="17830">MKILLIEDDKKKIEDVKEFLLTFYNYSSLVIKESYQSGLRELIKVKYDLLLLDMSIPTWDKSINESGGNFEKFGGYKILKEITRKKKPIDTVLITMFDDFGESDTSVTLQHLNKLLSEEFPSLYKGVAYYNTREDNWKTELDLLIKSYMTKV</sequence>
<protein>
    <recommendedName>
        <fullName evidence="3">Response regulator receiver domain-containing protein</fullName>
    </recommendedName>
</protein>
<dbReference type="Gene3D" id="3.40.50.2300">
    <property type="match status" value="1"/>
</dbReference>
<reference evidence="2" key="1">
    <citation type="journal article" date="2019" name="Int. J. Syst. Evol. Microbiol.">
        <title>The Global Catalogue of Microorganisms (GCM) 10K type strain sequencing project: providing services to taxonomists for standard genome sequencing and annotation.</title>
        <authorList>
            <consortium name="The Broad Institute Genomics Platform"/>
            <consortium name="The Broad Institute Genome Sequencing Center for Infectious Disease"/>
            <person name="Wu L."/>
            <person name="Ma J."/>
        </authorList>
    </citation>
    <scope>NUCLEOTIDE SEQUENCE [LARGE SCALE GENOMIC DNA]</scope>
    <source>
        <strain evidence="2">CGMCC 4.7427</strain>
    </source>
</reference>
<gene>
    <name evidence="1" type="ORF">ACFO5T_04445</name>
</gene>